<feature type="chain" id="PRO_5016329726" description="galacturonan 1,4-alpha-galacturonidase" evidence="17">
    <location>
        <begin position="22"/>
        <end position="444"/>
    </location>
</feature>
<evidence type="ECO:0000256" key="15">
    <source>
        <dbReference type="ARBA" id="ARBA00048766"/>
    </source>
</evidence>
<keyword evidence="6 16" id="KW-0378">Hydrolase</keyword>
<dbReference type="GO" id="GO:0047911">
    <property type="term" value="F:galacturan 1,4-alpha-galacturonidase activity"/>
    <property type="evidence" value="ECO:0007669"/>
    <property type="project" value="UniProtKB-EC"/>
</dbReference>
<dbReference type="InterPro" id="IPR000743">
    <property type="entry name" value="Glyco_hydro_28"/>
</dbReference>
<dbReference type="SUPFAM" id="SSF51126">
    <property type="entry name" value="Pectin lyase-like"/>
    <property type="match status" value="1"/>
</dbReference>
<comment type="catalytic activity">
    <reaction evidence="15">
        <text>[(1-&gt;4)-alpha-D-galacturonosyl](n) + H2O = alpha-D-galacturonate + [(1-&gt;4)-alpha-D-galacturonosyl](n-1)</text>
        <dbReference type="Rhea" id="RHEA:14117"/>
        <dbReference type="Rhea" id="RHEA-COMP:14570"/>
        <dbReference type="Rhea" id="RHEA-COMP:14572"/>
        <dbReference type="ChEBI" id="CHEBI:15377"/>
        <dbReference type="ChEBI" id="CHEBI:58658"/>
        <dbReference type="ChEBI" id="CHEBI:140523"/>
        <dbReference type="EC" id="3.2.1.67"/>
    </reaction>
</comment>
<dbReference type="Pfam" id="PF00295">
    <property type="entry name" value="Glyco_hydro_28"/>
    <property type="match status" value="1"/>
</dbReference>
<keyword evidence="5" id="KW-0677">Repeat</keyword>
<organism evidence="18 19">
    <name type="scientific">Aspergillus sclerotiicarbonarius (strain CBS 121057 / IBT 28362)</name>
    <dbReference type="NCBI Taxonomy" id="1448318"/>
    <lineage>
        <taxon>Eukaryota</taxon>
        <taxon>Fungi</taxon>
        <taxon>Dikarya</taxon>
        <taxon>Ascomycota</taxon>
        <taxon>Pezizomycotina</taxon>
        <taxon>Eurotiomycetes</taxon>
        <taxon>Eurotiomycetidae</taxon>
        <taxon>Eurotiales</taxon>
        <taxon>Aspergillaceae</taxon>
        <taxon>Aspergillus</taxon>
        <taxon>Aspergillus subgen. Circumdati</taxon>
    </lineage>
</organism>
<evidence type="ECO:0000256" key="13">
    <source>
        <dbReference type="ARBA" id="ARBA00041474"/>
    </source>
</evidence>
<reference evidence="18 19" key="1">
    <citation type="submission" date="2018-02" db="EMBL/GenBank/DDBJ databases">
        <title>The genomes of Aspergillus section Nigri reveals drivers in fungal speciation.</title>
        <authorList>
            <consortium name="DOE Joint Genome Institute"/>
            <person name="Vesth T.C."/>
            <person name="Nybo J."/>
            <person name="Theobald S."/>
            <person name="Brandl J."/>
            <person name="Frisvad J.C."/>
            <person name="Nielsen K.F."/>
            <person name="Lyhne E.K."/>
            <person name="Kogle M.E."/>
            <person name="Kuo A."/>
            <person name="Riley R."/>
            <person name="Clum A."/>
            <person name="Nolan M."/>
            <person name="Lipzen A."/>
            <person name="Salamov A."/>
            <person name="Henrissat B."/>
            <person name="Wiebenga A."/>
            <person name="De vries R.P."/>
            <person name="Grigoriev I.V."/>
            <person name="Mortensen U.H."/>
            <person name="Andersen M.R."/>
            <person name="Baker S.E."/>
        </authorList>
    </citation>
    <scope>NUCLEOTIDE SEQUENCE [LARGE SCALE GENOMIC DNA]</scope>
    <source>
        <strain evidence="18 19">CBS 121057</strain>
    </source>
</reference>
<dbReference type="InterPro" id="IPR006626">
    <property type="entry name" value="PbH1"/>
</dbReference>
<evidence type="ECO:0000256" key="12">
    <source>
        <dbReference type="ARBA" id="ARBA00038933"/>
    </source>
</evidence>
<dbReference type="STRING" id="1448318.A0A319F8P2"/>
<keyword evidence="9 16" id="KW-0326">Glycosidase</keyword>
<keyword evidence="10" id="KW-0961">Cell wall biogenesis/degradation</keyword>
<dbReference type="Proteomes" id="UP000248423">
    <property type="component" value="Unassembled WGS sequence"/>
</dbReference>
<comment type="subcellular location">
    <subcellularLocation>
        <location evidence="1">Secreted</location>
    </subcellularLocation>
</comment>
<dbReference type="GO" id="GO:0005576">
    <property type="term" value="C:extracellular region"/>
    <property type="evidence" value="ECO:0007669"/>
    <property type="project" value="UniProtKB-SubCell"/>
</dbReference>
<gene>
    <name evidence="18" type="ORF">BO78DRAFT_230300</name>
</gene>
<evidence type="ECO:0000256" key="9">
    <source>
        <dbReference type="ARBA" id="ARBA00023295"/>
    </source>
</evidence>
<keyword evidence="4 17" id="KW-0732">Signal</keyword>
<evidence type="ECO:0000256" key="5">
    <source>
        <dbReference type="ARBA" id="ARBA00022737"/>
    </source>
</evidence>
<dbReference type="EC" id="3.2.1.67" evidence="12"/>
<evidence type="ECO:0000256" key="6">
    <source>
        <dbReference type="ARBA" id="ARBA00022801"/>
    </source>
</evidence>
<evidence type="ECO:0000256" key="2">
    <source>
        <dbReference type="ARBA" id="ARBA00008834"/>
    </source>
</evidence>
<dbReference type="Gene3D" id="2.160.20.10">
    <property type="entry name" value="Single-stranded right-handed beta-helix, Pectin lyase-like"/>
    <property type="match status" value="1"/>
</dbReference>
<dbReference type="GO" id="GO:0071555">
    <property type="term" value="P:cell wall organization"/>
    <property type="evidence" value="ECO:0007669"/>
    <property type="project" value="UniProtKB-KW"/>
</dbReference>
<protein>
    <recommendedName>
        <fullName evidence="12">galacturonan 1,4-alpha-galacturonidase</fullName>
        <ecNumber evidence="12">3.2.1.67</ecNumber>
    </recommendedName>
    <alternativeName>
        <fullName evidence="13">Galacturan 1,4-alpha-galacturonidase C</fullName>
    </alternativeName>
    <alternativeName>
        <fullName evidence="14">Poly(1,4-alpha-D-galacturonide)galacturonohydrolase C</fullName>
    </alternativeName>
</protein>
<evidence type="ECO:0000313" key="18">
    <source>
        <dbReference type="EMBL" id="PYI02083.1"/>
    </source>
</evidence>
<comment type="similarity">
    <text evidence="2 16">Belongs to the glycosyl hydrolase 28 family.</text>
</comment>
<evidence type="ECO:0000256" key="1">
    <source>
        <dbReference type="ARBA" id="ARBA00004613"/>
    </source>
</evidence>
<dbReference type="SMART" id="SM00710">
    <property type="entry name" value="PbH1"/>
    <property type="match status" value="4"/>
</dbReference>
<dbReference type="GO" id="GO:0016829">
    <property type="term" value="F:lyase activity"/>
    <property type="evidence" value="ECO:0007669"/>
    <property type="project" value="UniProtKB-KW"/>
</dbReference>
<evidence type="ECO:0000256" key="7">
    <source>
        <dbReference type="ARBA" id="ARBA00023157"/>
    </source>
</evidence>
<evidence type="ECO:0000256" key="11">
    <source>
        <dbReference type="ARBA" id="ARBA00037312"/>
    </source>
</evidence>
<dbReference type="AlphaFoldDB" id="A0A319F8P2"/>
<dbReference type="OrthoDB" id="187139at2759"/>
<evidence type="ECO:0000256" key="8">
    <source>
        <dbReference type="ARBA" id="ARBA00023180"/>
    </source>
</evidence>
<comment type="function">
    <text evidence="11">Specific in hydrolyzing the terminal glycosidic bond of polygalacturonic acid and oligogalacturonates.</text>
</comment>
<dbReference type="VEuPathDB" id="FungiDB:BO78DRAFT_230300"/>
<dbReference type="EMBL" id="KZ826401">
    <property type="protein sequence ID" value="PYI02083.1"/>
    <property type="molecule type" value="Genomic_DNA"/>
</dbReference>
<feature type="signal peptide" evidence="17">
    <location>
        <begin position="1"/>
        <end position="21"/>
    </location>
</feature>
<evidence type="ECO:0000256" key="17">
    <source>
        <dbReference type="SAM" id="SignalP"/>
    </source>
</evidence>
<keyword evidence="8" id="KW-0325">Glycoprotein</keyword>
<keyword evidence="18" id="KW-0456">Lyase</keyword>
<evidence type="ECO:0000256" key="4">
    <source>
        <dbReference type="ARBA" id="ARBA00022729"/>
    </source>
</evidence>
<evidence type="ECO:0000256" key="14">
    <source>
        <dbReference type="ARBA" id="ARBA00042262"/>
    </source>
</evidence>
<proteinExistence type="inferred from homology"/>
<evidence type="ECO:0000256" key="16">
    <source>
        <dbReference type="RuleBase" id="RU361169"/>
    </source>
</evidence>
<name>A0A319F8P2_ASPSB</name>
<keyword evidence="7" id="KW-1015">Disulfide bond</keyword>
<dbReference type="PANTHER" id="PTHR31736:SF11">
    <property type="entry name" value="EXOPOLYGALACTURONASE C-RELATED"/>
    <property type="match status" value="1"/>
</dbReference>
<dbReference type="GO" id="GO:0004650">
    <property type="term" value="F:polygalacturonase activity"/>
    <property type="evidence" value="ECO:0007669"/>
    <property type="project" value="InterPro"/>
</dbReference>
<keyword evidence="19" id="KW-1185">Reference proteome</keyword>
<evidence type="ECO:0000256" key="10">
    <source>
        <dbReference type="ARBA" id="ARBA00023316"/>
    </source>
</evidence>
<accession>A0A319F8P2</accession>
<evidence type="ECO:0000256" key="3">
    <source>
        <dbReference type="ARBA" id="ARBA00022525"/>
    </source>
</evidence>
<dbReference type="InterPro" id="IPR012334">
    <property type="entry name" value="Pectin_lyas_fold"/>
</dbReference>
<evidence type="ECO:0000313" key="19">
    <source>
        <dbReference type="Proteomes" id="UP000248423"/>
    </source>
</evidence>
<sequence length="444" mass="48374">MSIFRATFILLLSASASIVHGVPHSPRTTQSRTQQCVIPSKYNASSGTADDSPAVSQAFAQCATDSVIVFEEGVNYNIFHPIKATNLSNVEIRMHGNLHLPQNISAVQNIVNDGSSIWFTFEGPQVDWTGPENVNNGWIESYGQPWWDANPPNGTGIDGRPHLLSLKTSQATVKYFRSRKPIAWNFKLYGQDITVSHAIIDATSTGSFPFNTDGFDVEGTNIQITDSIVYNGDDAIAVASGSHDILFTRNTIGYQTHGMSIGSLGEDSSDFANVTNIRFEDVTVIDGLYAARFKSWSGGQGLVKNVTWSNIRVYNVTFPIYVTQSYTDQGAASSSNVNASSAVVMEDFTWSDFSGSINTYQPGDGSCVSDQCWYNVGLPNLKHTEALIIECHTAQSCSDFVTDNLQLYPQSLEPASVICMNAIATLNPELGFECRNGTYDPLAN</sequence>
<dbReference type="GO" id="GO:0045490">
    <property type="term" value="P:pectin catabolic process"/>
    <property type="evidence" value="ECO:0007669"/>
    <property type="project" value="UniProtKB-ARBA"/>
</dbReference>
<dbReference type="InterPro" id="IPR011050">
    <property type="entry name" value="Pectin_lyase_fold/virulence"/>
</dbReference>
<keyword evidence="3" id="KW-0964">Secreted</keyword>
<dbReference type="PANTHER" id="PTHR31736">
    <property type="match status" value="1"/>
</dbReference>